<dbReference type="EMBL" id="PQAP01000131">
    <property type="protein sequence ID" value="PWB70908.1"/>
    <property type="molecule type" value="Genomic_DNA"/>
</dbReference>
<evidence type="ECO:0008006" key="4">
    <source>
        <dbReference type="Google" id="ProtNLM"/>
    </source>
</evidence>
<keyword evidence="1" id="KW-0812">Transmembrane</keyword>
<dbReference type="Proteomes" id="UP000250918">
    <property type="component" value="Unassembled WGS sequence"/>
</dbReference>
<evidence type="ECO:0000313" key="2">
    <source>
        <dbReference type="EMBL" id="PWB70908.1"/>
    </source>
</evidence>
<sequence length="172" mass="19791">MSETSEQDGPHKRAESFSIDRLRIAQEIRDYHHKALWEEEKHFTWFLSILLSSIALITTTDKIEPHPKIICAGVLSLLGVLISLLALRVVRNESRNFQVALHRFVACYNQVFPDIPLPMVGATEQAKSMPKRLQAALRGDVSTREAFQWVFRLFLLVFSLAICVMVWWILSE</sequence>
<feature type="transmembrane region" description="Helical" evidence="1">
    <location>
        <begin position="149"/>
        <end position="170"/>
    </location>
</feature>
<gene>
    <name evidence="2" type="ORF">C3F09_08515</name>
</gene>
<evidence type="ECO:0000313" key="3">
    <source>
        <dbReference type="Proteomes" id="UP000250918"/>
    </source>
</evidence>
<evidence type="ECO:0000256" key="1">
    <source>
        <dbReference type="SAM" id="Phobius"/>
    </source>
</evidence>
<name>A0A855X4K2_9BACT</name>
<dbReference type="AlphaFoldDB" id="A0A855X4K2"/>
<accession>A0A855X4K2</accession>
<comment type="caution">
    <text evidence="2">The sequence shown here is derived from an EMBL/GenBank/DDBJ whole genome shotgun (WGS) entry which is preliminary data.</text>
</comment>
<keyword evidence="1" id="KW-0472">Membrane</keyword>
<proteinExistence type="predicted"/>
<organism evidence="2 3">
    <name type="scientific">candidate division GN15 bacterium</name>
    <dbReference type="NCBI Taxonomy" id="2072418"/>
    <lineage>
        <taxon>Bacteria</taxon>
        <taxon>candidate division GN15</taxon>
    </lineage>
</organism>
<reference evidence="2 3" key="1">
    <citation type="journal article" date="2018" name="ISME J.">
        <title>A methanotrophic archaeon couples anaerobic oxidation of methane to Fe(III) reduction.</title>
        <authorList>
            <person name="Cai C."/>
            <person name="Leu A.O."/>
            <person name="Xie G.J."/>
            <person name="Guo J."/>
            <person name="Feng Y."/>
            <person name="Zhao J.X."/>
            <person name="Tyson G.W."/>
            <person name="Yuan Z."/>
            <person name="Hu S."/>
        </authorList>
    </citation>
    <scope>NUCLEOTIDE SEQUENCE [LARGE SCALE GENOMIC DNA]</scope>
    <source>
        <strain evidence="2">FeB_12</strain>
    </source>
</reference>
<feature type="transmembrane region" description="Helical" evidence="1">
    <location>
        <begin position="43"/>
        <end position="60"/>
    </location>
</feature>
<keyword evidence="1" id="KW-1133">Transmembrane helix</keyword>
<protein>
    <recommendedName>
        <fullName evidence="4">DUF4231 domain-containing protein</fullName>
    </recommendedName>
</protein>
<feature type="transmembrane region" description="Helical" evidence="1">
    <location>
        <begin position="66"/>
        <end position="87"/>
    </location>
</feature>